<dbReference type="AlphaFoldDB" id="A0A5C6F679"/>
<proteinExistence type="predicted"/>
<dbReference type="SUPFAM" id="SSF50998">
    <property type="entry name" value="Quinoprotein alcohol dehydrogenase-like"/>
    <property type="match status" value="1"/>
</dbReference>
<dbReference type="InterPro" id="IPR015943">
    <property type="entry name" value="WD40/YVTN_repeat-like_dom_sf"/>
</dbReference>
<dbReference type="Gene3D" id="2.40.10.480">
    <property type="match status" value="1"/>
</dbReference>
<dbReference type="Proteomes" id="UP000318288">
    <property type="component" value="Unassembled WGS sequence"/>
</dbReference>
<evidence type="ECO:0000313" key="3">
    <source>
        <dbReference type="EMBL" id="TWU56492.1"/>
    </source>
</evidence>
<dbReference type="SMART" id="SM00564">
    <property type="entry name" value="PQQ"/>
    <property type="match status" value="4"/>
</dbReference>
<feature type="signal peptide" evidence="1">
    <location>
        <begin position="1"/>
        <end position="17"/>
    </location>
</feature>
<feature type="domain" description="Pyrrolo-quinoline quinone repeat" evidence="2">
    <location>
        <begin position="104"/>
        <end position="346"/>
    </location>
</feature>
<evidence type="ECO:0000259" key="2">
    <source>
        <dbReference type="Pfam" id="PF13360"/>
    </source>
</evidence>
<dbReference type="InterPro" id="IPR011047">
    <property type="entry name" value="Quinoprotein_ADH-like_sf"/>
</dbReference>
<accession>A0A5C6F679</accession>
<dbReference type="Gene3D" id="2.130.10.10">
    <property type="entry name" value="YVTN repeat-like/Quinoprotein amine dehydrogenase"/>
    <property type="match status" value="1"/>
</dbReference>
<dbReference type="OrthoDB" id="244732at2"/>
<protein>
    <submittedName>
        <fullName evidence="3">Outer membrane biogenesis protein BamB</fullName>
    </submittedName>
</protein>
<feature type="chain" id="PRO_5022867489" evidence="1">
    <location>
        <begin position="18"/>
        <end position="427"/>
    </location>
</feature>
<dbReference type="InterPro" id="IPR002372">
    <property type="entry name" value="PQQ_rpt_dom"/>
</dbReference>
<keyword evidence="1" id="KW-0732">Signal</keyword>
<dbReference type="RefSeq" id="WP_146457603.1">
    <property type="nucleotide sequence ID" value="NZ_SJPW01000003.1"/>
</dbReference>
<dbReference type="PANTHER" id="PTHR34512">
    <property type="entry name" value="CELL SURFACE PROTEIN"/>
    <property type="match status" value="1"/>
</dbReference>
<organism evidence="3 4">
    <name type="scientific">Rubripirellula tenax</name>
    <dbReference type="NCBI Taxonomy" id="2528015"/>
    <lineage>
        <taxon>Bacteria</taxon>
        <taxon>Pseudomonadati</taxon>
        <taxon>Planctomycetota</taxon>
        <taxon>Planctomycetia</taxon>
        <taxon>Pirellulales</taxon>
        <taxon>Pirellulaceae</taxon>
        <taxon>Rubripirellula</taxon>
    </lineage>
</organism>
<comment type="caution">
    <text evidence="3">The sequence shown here is derived from an EMBL/GenBank/DDBJ whole genome shotgun (WGS) entry which is preliminary data.</text>
</comment>
<reference evidence="3 4" key="1">
    <citation type="submission" date="2019-02" db="EMBL/GenBank/DDBJ databases">
        <title>Deep-cultivation of Planctomycetes and their phenomic and genomic characterization uncovers novel biology.</title>
        <authorList>
            <person name="Wiegand S."/>
            <person name="Jogler M."/>
            <person name="Boedeker C."/>
            <person name="Pinto D."/>
            <person name="Vollmers J."/>
            <person name="Rivas-Marin E."/>
            <person name="Kohn T."/>
            <person name="Peeters S.H."/>
            <person name="Heuer A."/>
            <person name="Rast P."/>
            <person name="Oberbeckmann S."/>
            <person name="Bunk B."/>
            <person name="Jeske O."/>
            <person name="Meyerdierks A."/>
            <person name="Storesund J.E."/>
            <person name="Kallscheuer N."/>
            <person name="Luecker S."/>
            <person name="Lage O.M."/>
            <person name="Pohl T."/>
            <person name="Merkel B.J."/>
            <person name="Hornburger P."/>
            <person name="Mueller R.-W."/>
            <person name="Bruemmer F."/>
            <person name="Labrenz M."/>
            <person name="Spormann A.M."/>
            <person name="Op Den Camp H."/>
            <person name="Overmann J."/>
            <person name="Amann R."/>
            <person name="Jetten M.S.M."/>
            <person name="Mascher T."/>
            <person name="Medema M.H."/>
            <person name="Devos D.P."/>
            <person name="Kaster A.-K."/>
            <person name="Ovreas L."/>
            <person name="Rohde M."/>
            <person name="Galperin M.Y."/>
            <person name="Jogler C."/>
        </authorList>
    </citation>
    <scope>NUCLEOTIDE SEQUENCE [LARGE SCALE GENOMIC DNA]</scope>
    <source>
        <strain evidence="3 4">Poly51</strain>
    </source>
</reference>
<dbReference type="InterPro" id="IPR018391">
    <property type="entry name" value="PQQ_b-propeller_rpt"/>
</dbReference>
<evidence type="ECO:0000313" key="4">
    <source>
        <dbReference type="Proteomes" id="UP000318288"/>
    </source>
</evidence>
<keyword evidence="4" id="KW-1185">Reference proteome</keyword>
<gene>
    <name evidence="3" type="ORF">Poly51_24030</name>
</gene>
<dbReference type="PANTHER" id="PTHR34512:SF30">
    <property type="entry name" value="OUTER MEMBRANE PROTEIN ASSEMBLY FACTOR BAMB"/>
    <property type="match status" value="1"/>
</dbReference>
<sequence precursor="true">MMRYTIVCLFFIVMAVAQTDKTSADDVADQGWARFRGAGGRGVSLADLPTKWSDTENLEWKTSLPGKGSSSPVVFENRIYLTSFTGYAMTDDDPGDRSQLQLHVLCFSLDDGQLIWDKEIAPSEEEQKASKRVTEHGYASPTPCVDAEAVYASFGPSGVVAFSHEGEPLWRCSVGTNTAGFGAAASPIVYRDLVIMNASIEDGAVYGIDKATGEVRWRTEGIDRAWTTPTLVPCADGKTDLVVNQKGAILGLDPDTGKRRWSCDGLDDYVVPCVIASGGLMYCSYGRSNTTIVLRSGGEGDVSQSHLVWEVPRGANVTSPVLVGDYLYWSHDKAIALCLRASDGEEMFRERMPTRGRVYGSIVSDGQKLFLTTRDAGILVIAASPEYHELATNQLGDESERFNATPAIVGDRLLIRSDRTLYSVRTK</sequence>
<dbReference type="EMBL" id="SJPW01000003">
    <property type="protein sequence ID" value="TWU56492.1"/>
    <property type="molecule type" value="Genomic_DNA"/>
</dbReference>
<name>A0A5C6F679_9BACT</name>
<evidence type="ECO:0000256" key="1">
    <source>
        <dbReference type="SAM" id="SignalP"/>
    </source>
</evidence>
<dbReference type="Pfam" id="PF13360">
    <property type="entry name" value="PQQ_2"/>
    <property type="match status" value="1"/>
</dbReference>